<name>A0AAV4UJ57_9ARAC</name>
<evidence type="ECO:0000313" key="1">
    <source>
        <dbReference type="EMBL" id="GIY57766.1"/>
    </source>
</evidence>
<accession>A0AAV4UJ57</accession>
<dbReference type="Proteomes" id="UP001054837">
    <property type="component" value="Unassembled WGS sequence"/>
</dbReference>
<dbReference type="AlphaFoldDB" id="A0AAV4UJ57"/>
<organism evidence="1 2">
    <name type="scientific">Caerostris darwini</name>
    <dbReference type="NCBI Taxonomy" id="1538125"/>
    <lineage>
        <taxon>Eukaryota</taxon>
        <taxon>Metazoa</taxon>
        <taxon>Ecdysozoa</taxon>
        <taxon>Arthropoda</taxon>
        <taxon>Chelicerata</taxon>
        <taxon>Arachnida</taxon>
        <taxon>Araneae</taxon>
        <taxon>Araneomorphae</taxon>
        <taxon>Entelegynae</taxon>
        <taxon>Araneoidea</taxon>
        <taxon>Araneidae</taxon>
        <taxon>Caerostris</taxon>
    </lineage>
</organism>
<dbReference type="EMBL" id="BPLQ01011411">
    <property type="protein sequence ID" value="GIY57766.1"/>
    <property type="molecule type" value="Genomic_DNA"/>
</dbReference>
<protein>
    <submittedName>
        <fullName evidence="1">Uncharacterized protein</fullName>
    </submittedName>
</protein>
<gene>
    <name evidence="1" type="ORF">CDAR_378131</name>
</gene>
<keyword evidence="2" id="KW-1185">Reference proteome</keyword>
<evidence type="ECO:0000313" key="2">
    <source>
        <dbReference type="Proteomes" id="UP001054837"/>
    </source>
</evidence>
<reference evidence="1 2" key="1">
    <citation type="submission" date="2021-06" db="EMBL/GenBank/DDBJ databases">
        <title>Caerostris darwini draft genome.</title>
        <authorList>
            <person name="Kono N."/>
            <person name="Arakawa K."/>
        </authorList>
    </citation>
    <scope>NUCLEOTIDE SEQUENCE [LARGE SCALE GENOMIC DNA]</scope>
</reference>
<comment type="caution">
    <text evidence="1">The sequence shown here is derived from an EMBL/GenBank/DDBJ whole genome shotgun (WGS) entry which is preliminary data.</text>
</comment>
<proteinExistence type="predicted"/>
<sequence length="113" mass="12859">MVTPVPLHEDDLDLEMGLVIGFKRFEKSHTGEEAILVRLNHCGVPTPEVVFLRDSLRPPTPERCFYGGGQKRFNVSHISEEAIFVHFNHCSFPTPEVVFLRDPLRPPTPESCF</sequence>